<evidence type="ECO:0000313" key="1">
    <source>
        <dbReference type="EMBL" id="CCX34710.1"/>
    </source>
</evidence>
<evidence type="ECO:0000313" key="2">
    <source>
        <dbReference type="Proteomes" id="UP000018144"/>
    </source>
</evidence>
<proteinExistence type="predicted"/>
<gene>
    <name evidence="1" type="ORF">PCON_04217</name>
</gene>
<reference evidence="1 2" key="1">
    <citation type="journal article" date="2013" name="PLoS Genet.">
        <title>The genome and development-dependent transcriptomes of Pyronema confluens: a window into fungal evolution.</title>
        <authorList>
            <person name="Traeger S."/>
            <person name="Altegoer F."/>
            <person name="Freitag M."/>
            <person name="Gabaldon T."/>
            <person name="Kempken F."/>
            <person name="Kumar A."/>
            <person name="Marcet-Houben M."/>
            <person name="Poggeler S."/>
            <person name="Stajich J.E."/>
            <person name="Nowrousian M."/>
        </authorList>
    </citation>
    <scope>NUCLEOTIDE SEQUENCE [LARGE SCALE GENOMIC DNA]</scope>
    <source>
        <strain evidence="2">CBS 100304</strain>
        <tissue evidence="1">Vegetative mycelium</tissue>
    </source>
</reference>
<accession>U4LRX5</accession>
<protein>
    <submittedName>
        <fullName evidence="1">Uncharacterized protein</fullName>
    </submittedName>
</protein>
<keyword evidence="2" id="KW-1185">Reference proteome</keyword>
<sequence length="81" mass="9054">MSNRTNPTTLIEGPTRDDAITAMDFLHALQESVGERKSFVDLNVRNYNYWAYKSGLEWLLVPTPGEIEASNPRLSSAINIG</sequence>
<dbReference type="EMBL" id="HF936612">
    <property type="protein sequence ID" value="CCX34710.1"/>
    <property type="molecule type" value="Genomic_DNA"/>
</dbReference>
<dbReference type="Proteomes" id="UP000018144">
    <property type="component" value="Unassembled WGS sequence"/>
</dbReference>
<name>U4LRX5_PYROM</name>
<organism evidence="1 2">
    <name type="scientific">Pyronema omphalodes (strain CBS 100304)</name>
    <name type="common">Pyronema confluens</name>
    <dbReference type="NCBI Taxonomy" id="1076935"/>
    <lineage>
        <taxon>Eukaryota</taxon>
        <taxon>Fungi</taxon>
        <taxon>Dikarya</taxon>
        <taxon>Ascomycota</taxon>
        <taxon>Pezizomycotina</taxon>
        <taxon>Pezizomycetes</taxon>
        <taxon>Pezizales</taxon>
        <taxon>Pyronemataceae</taxon>
        <taxon>Pyronema</taxon>
    </lineage>
</organism>
<dbReference type="AlphaFoldDB" id="U4LRX5"/>